<proteinExistence type="predicted"/>
<name>A0ABV3XAN0_9ACTN</name>
<keyword evidence="2" id="KW-1185">Reference proteome</keyword>
<reference evidence="1 2" key="1">
    <citation type="submission" date="2024-06" db="EMBL/GenBank/DDBJ databases">
        <title>Draft genome sequence of Geodermatophilus badlandi, a novel member of the Geodermatophilaceae isolated from badland sedimentary rocks in the Red desert, Wyoming, USA.</title>
        <authorList>
            <person name="Ben Tekaya S."/>
            <person name="Nouioui I."/>
            <person name="Flores G.M."/>
            <person name="Shaal M.N."/>
            <person name="Bredoire F."/>
            <person name="Basile F."/>
            <person name="Van Diepen L."/>
            <person name="Ward N.L."/>
        </authorList>
    </citation>
    <scope>NUCLEOTIDE SEQUENCE [LARGE SCALE GENOMIC DNA]</scope>
    <source>
        <strain evidence="1 2">WL48A</strain>
    </source>
</reference>
<organism evidence="1 2">
    <name type="scientific">Geodermatophilus maliterrae</name>
    <dbReference type="NCBI Taxonomy" id="3162531"/>
    <lineage>
        <taxon>Bacteria</taxon>
        <taxon>Bacillati</taxon>
        <taxon>Actinomycetota</taxon>
        <taxon>Actinomycetes</taxon>
        <taxon>Geodermatophilales</taxon>
        <taxon>Geodermatophilaceae</taxon>
        <taxon>Geodermatophilus</taxon>
    </lineage>
</organism>
<evidence type="ECO:0000313" key="2">
    <source>
        <dbReference type="Proteomes" id="UP001560045"/>
    </source>
</evidence>
<protein>
    <recommendedName>
        <fullName evidence="3">PknH-like extracellular domain-containing protein</fullName>
    </recommendedName>
</protein>
<dbReference type="EMBL" id="JBFNXQ010000008">
    <property type="protein sequence ID" value="MEX5717614.1"/>
    <property type="molecule type" value="Genomic_DNA"/>
</dbReference>
<dbReference type="PROSITE" id="PS51257">
    <property type="entry name" value="PROKAR_LIPOPROTEIN"/>
    <property type="match status" value="1"/>
</dbReference>
<evidence type="ECO:0000313" key="1">
    <source>
        <dbReference type="EMBL" id="MEX5717614.1"/>
    </source>
</evidence>
<dbReference type="Proteomes" id="UP001560045">
    <property type="component" value="Unassembled WGS sequence"/>
</dbReference>
<comment type="caution">
    <text evidence="1">The sequence shown here is derived from an EMBL/GenBank/DDBJ whole genome shotgun (WGS) entry which is preliminary data.</text>
</comment>
<dbReference type="RefSeq" id="WP_369203633.1">
    <property type="nucleotide sequence ID" value="NZ_JBFNXQ010000008.1"/>
</dbReference>
<evidence type="ECO:0008006" key="3">
    <source>
        <dbReference type="Google" id="ProtNLM"/>
    </source>
</evidence>
<accession>A0ABV3XAN0</accession>
<sequence>MTPGRFPALLPGLLSLGIATTGCTPTVAGTATPAPAAGTPESVEDLGALVLPAVPSGLPRIPDDDLQPPAGAKTVDDVAGYAEDPARERAVLRDYGYRHGWERFWGSTTGPLTTVFVDQFDHPGGAAAYAEDLAGNDAAVYDGVLRRDPADLPEGCSLLTVAEVDPATGLTGPAAFAWCGHGVFSVGVTVVSTSEEQATDEVREVVLAQFDRLPPA</sequence>
<gene>
    <name evidence="1" type="ORF">ABQ292_04420</name>
</gene>